<dbReference type="EMBL" id="JABRWJ010000027">
    <property type="protein sequence ID" value="NRF72425.1"/>
    <property type="molecule type" value="Genomic_DNA"/>
</dbReference>
<dbReference type="SUPFAM" id="SSF52540">
    <property type="entry name" value="P-loop containing nucleoside triphosphate hydrolases"/>
    <property type="match status" value="1"/>
</dbReference>
<dbReference type="InterPro" id="IPR027417">
    <property type="entry name" value="P-loop_NTPase"/>
</dbReference>
<feature type="domain" description="Bacterial transcriptional activator" evidence="3">
    <location>
        <begin position="102"/>
        <end position="238"/>
    </location>
</feature>
<dbReference type="Pfam" id="PF13401">
    <property type="entry name" value="AAA_22"/>
    <property type="match status" value="1"/>
</dbReference>
<evidence type="ECO:0000259" key="3">
    <source>
        <dbReference type="SMART" id="SM01043"/>
    </source>
</evidence>
<name>A0ABX2EUN2_9BURK</name>
<dbReference type="SMART" id="SM01043">
    <property type="entry name" value="BTAD"/>
    <property type="match status" value="1"/>
</dbReference>
<dbReference type="InterPro" id="IPR005158">
    <property type="entry name" value="BTAD"/>
</dbReference>
<dbReference type="PANTHER" id="PTHR16305">
    <property type="entry name" value="TESTICULAR SOLUBLE ADENYLYL CYCLASE"/>
    <property type="match status" value="1"/>
</dbReference>
<evidence type="ECO:0000256" key="2">
    <source>
        <dbReference type="ARBA" id="ARBA00022840"/>
    </source>
</evidence>
<comment type="caution">
    <text evidence="4">The sequence shown here is derived from an EMBL/GenBank/DDBJ whole genome shotgun (WGS) entry which is preliminary data.</text>
</comment>
<dbReference type="PANTHER" id="PTHR16305:SF28">
    <property type="entry name" value="GUANYLATE CYCLASE DOMAIN-CONTAINING PROTEIN"/>
    <property type="match status" value="1"/>
</dbReference>
<proteinExistence type="predicted"/>
<dbReference type="Pfam" id="PF03704">
    <property type="entry name" value="BTAD"/>
    <property type="match status" value="1"/>
</dbReference>
<sequence length="1110" mass="118204">MNTTAPGFADGSLQAILLGRPRLMRGSVVLLELNRIDAALLALLVLDGSTDRARAAAWLWPDVDPRRANLSLRQRIFRLKRASGADVVAGQRQLTLAAGVKHDLGALSITPPPGSAAAVDWPRGALLGSFDYADSPGLAEWVFAARERWRVVRRDSLAAAAAQLEADGRIAAALVSAERLLEEEPAAEHAHRRIMRLHYLRADRAAALDAFERCRHLLNESLGVLPSDETLALLQLIERGDPPPSQPPVAPPPLALLRPPRLIGRESAWQHLDEALAAQRPLLLVGEPGIGKSRLLADYVQAHRPGVLVDARPGDRSVPYALLSRLLQALHASCGLPDDRALRDELAWLVPALGCSPAAPLQPARLHAAVRRTVAHAAAGGLRVLALDDLQFADEASLEAVLSACQHPGAPLWLLAVRAGERPAVLQHWLAERDVQAGGECRLQPLPAPALHALLQSLAVPGLAADDWTQPLLRHTGGNPMFVLQTVLASLGPAGELRGTADLPLPLPVGALIERRLDQLGPAPRRLAQLLALADVDFSIALAAQVLGCHALDLAGPWRELEQAQVVAGDGFAHDLVREACLRTVPEPIARELLAQIGACAEAHALPAARTAEHWRRAGRWREAAVAFRLAAAGALTAGRRREEAQLLQAAADAFARAGHEAERFDALCERIGALVQCAGGDELRETLQALQALPADEVQAAQRALALAEAQIVFGEFDAVAAAMPAAIARLAGDADAALLGARRLAVALLNLGRPADAAALLAGGLPRLAQLRSARPRYEFLGELGTVLERCNRRREGFEHLQHGIRLALQDEDVGTAATMYANLGVNRVFWGDADAAIEATERGLRLRQQHDGLAGLASGIDMTLGAMCRDVGRYAEAIERLERSHAAFEADANRLWTANAGNHLALLWLQLGQWARATRLLQDDGDDGLPPFISGRRVALRALAQHAQGRPALAGLDAALATLAAGDRADVRLAIQLERSRHLEAAAALALCEAVAAEARAAELMGHTIGAQALAIDALLRAGDAQQAALRAEALCADGTLLAPTGFYRPELGLLIARGLQAGGRSAQAAQVRAQALDWVQRAVHELPAPFHDSFLRRNAVNRALAG</sequence>
<dbReference type="Proteomes" id="UP000737171">
    <property type="component" value="Unassembled WGS sequence"/>
</dbReference>
<reference evidence="4 5" key="1">
    <citation type="submission" date="2020-05" db="EMBL/GenBank/DDBJ databases">
        <title>Aquincola sp. isolate from soil.</title>
        <authorList>
            <person name="Han J."/>
            <person name="Kim D.-U."/>
        </authorList>
    </citation>
    <scope>NUCLEOTIDE SEQUENCE [LARGE SCALE GENOMIC DNA]</scope>
    <source>
        <strain evidence="4 5">S2</strain>
    </source>
</reference>
<evidence type="ECO:0000313" key="4">
    <source>
        <dbReference type="EMBL" id="NRF72425.1"/>
    </source>
</evidence>
<keyword evidence="2" id="KW-0067">ATP-binding</keyword>
<accession>A0ABX2EUN2</accession>
<keyword evidence="1" id="KW-0547">Nucleotide-binding</keyword>
<dbReference type="RefSeq" id="WP_173135633.1">
    <property type="nucleotide sequence ID" value="NZ_JABRWJ010000027.1"/>
</dbReference>
<dbReference type="InterPro" id="IPR011990">
    <property type="entry name" value="TPR-like_helical_dom_sf"/>
</dbReference>
<gene>
    <name evidence="4" type="ORF">HLB44_36295</name>
</gene>
<dbReference type="InterPro" id="IPR049945">
    <property type="entry name" value="AAA_22"/>
</dbReference>
<protein>
    <submittedName>
        <fullName evidence="4">AAA family ATPase</fullName>
    </submittedName>
</protein>
<dbReference type="Gene3D" id="3.40.50.300">
    <property type="entry name" value="P-loop containing nucleotide triphosphate hydrolases"/>
    <property type="match status" value="1"/>
</dbReference>
<evidence type="ECO:0000313" key="5">
    <source>
        <dbReference type="Proteomes" id="UP000737171"/>
    </source>
</evidence>
<organism evidence="4 5">
    <name type="scientific">Pseudaquabacterium terrae</name>
    <dbReference type="NCBI Taxonomy" id="2732868"/>
    <lineage>
        <taxon>Bacteria</taxon>
        <taxon>Pseudomonadati</taxon>
        <taxon>Pseudomonadota</taxon>
        <taxon>Betaproteobacteria</taxon>
        <taxon>Burkholderiales</taxon>
        <taxon>Sphaerotilaceae</taxon>
        <taxon>Pseudaquabacterium</taxon>
    </lineage>
</organism>
<dbReference type="SUPFAM" id="SSF48452">
    <property type="entry name" value="TPR-like"/>
    <property type="match status" value="2"/>
</dbReference>
<keyword evidence="5" id="KW-1185">Reference proteome</keyword>
<dbReference type="Gene3D" id="1.25.40.10">
    <property type="entry name" value="Tetratricopeptide repeat domain"/>
    <property type="match status" value="2"/>
</dbReference>
<evidence type="ECO:0000256" key="1">
    <source>
        <dbReference type="ARBA" id="ARBA00022741"/>
    </source>
</evidence>